<evidence type="ECO:0000256" key="3">
    <source>
        <dbReference type="ARBA" id="ARBA00022448"/>
    </source>
</evidence>
<keyword evidence="4" id="KW-0732">Signal</keyword>
<keyword evidence="3" id="KW-0813">Transport</keyword>
<protein>
    <recommendedName>
        <fullName evidence="7">Extracellular solute-binding protein</fullName>
    </recommendedName>
</protein>
<dbReference type="InterPro" id="IPR050490">
    <property type="entry name" value="Bact_solute-bd_prot1"/>
</dbReference>
<comment type="caution">
    <text evidence="5">The sequence shown here is derived from an EMBL/GenBank/DDBJ whole genome shotgun (WGS) entry which is preliminary data.</text>
</comment>
<evidence type="ECO:0000313" key="5">
    <source>
        <dbReference type="EMBL" id="CAG7643832.1"/>
    </source>
</evidence>
<evidence type="ECO:0000256" key="2">
    <source>
        <dbReference type="ARBA" id="ARBA00008520"/>
    </source>
</evidence>
<sequence length="465" mass="52148">MYRGIFMMQSLLIVKGEIIMMNKKRFTITLTATLAVAITVAGCGKTDQPKATDAGTKPGKAEELVITEPVTVKLYSHYAAINTPADVDALFGTIKKKHPNITIELIKGTTLDKMISAGEVPDLIATSHFYMGGLLPLEVGSDMNDFVKKYDVDLNRFEPQAINAIKMYGKKGELFGIPYTLNYGVLAYNKDIFDRFGVPYPKDGMTWEETIDLAAKVTRMDNGNQYIGLDPGSERTFARGYSLGTIDKNGKPAFDSDGYRKVFNLLEKMYNIPGYIGPGNKWQYGIDYFLKDQKLAMMQTWLAALTSRLPQLNEPGKGFNWDVAGHPVFSDKPGLGRELTFQSFMVPPTAKNKEAAYRIILTMISDESQAEMNRGNNLTILNNEEMKKQFASSTDIYKGKNLPGVFKVKPAQAPIPSPEYDEENYKFLRESLLDMILNKRDVNTVLRTAQEKSEKYIQSEQARNK</sequence>
<dbReference type="PANTHER" id="PTHR43649">
    <property type="entry name" value="ARABINOSE-BINDING PROTEIN-RELATED"/>
    <property type="match status" value="1"/>
</dbReference>
<dbReference type="Proteomes" id="UP000730618">
    <property type="component" value="Unassembled WGS sequence"/>
</dbReference>
<evidence type="ECO:0000256" key="4">
    <source>
        <dbReference type="ARBA" id="ARBA00022729"/>
    </source>
</evidence>
<reference evidence="5 6" key="1">
    <citation type="submission" date="2021-06" db="EMBL/GenBank/DDBJ databases">
        <authorList>
            <person name="Criscuolo A."/>
        </authorList>
    </citation>
    <scope>NUCLEOTIDE SEQUENCE [LARGE SCALE GENOMIC DNA]</scope>
    <source>
        <strain evidence="6">CIP 111802</strain>
    </source>
</reference>
<accession>A0ABN7TNQ9</accession>
<dbReference type="EMBL" id="CAJVCE010000008">
    <property type="protein sequence ID" value="CAG7643832.1"/>
    <property type="molecule type" value="Genomic_DNA"/>
</dbReference>
<organism evidence="5 6">
    <name type="scientific">Paenibacillus allorhizosphaerae</name>
    <dbReference type="NCBI Taxonomy" id="2849866"/>
    <lineage>
        <taxon>Bacteria</taxon>
        <taxon>Bacillati</taxon>
        <taxon>Bacillota</taxon>
        <taxon>Bacilli</taxon>
        <taxon>Bacillales</taxon>
        <taxon>Paenibacillaceae</taxon>
        <taxon>Paenibacillus</taxon>
    </lineage>
</organism>
<keyword evidence="6" id="KW-1185">Reference proteome</keyword>
<evidence type="ECO:0008006" key="7">
    <source>
        <dbReference type="Google" id="ProtNLM"/>
    </source>
</evidence>
<dbReference type="InterPro" id="IPR006059">
    <property type="entry name" value="SBP"/>
</dbReference>
<comment type="similarity">
    <text evidence="2">Belongs to the bacterial solute-binding protein 1 family.</text>
</comment>
<evidence type="ECO:0000256" key="1">
    <source>
        <dbReference type="ARBA" id="ARBA00004196"/>
    </source>
</evidence>
<name>A0ABN7TNQ9_9BACL</name>
<proteinExistence type="inferred from homology"/>
<gene>
    <name evidence="5" type="ORF">PAECIP111802_03085</name>
</gene>
<dbReference type="PANTHER" id="PTHR43649:SF31">
    <property type="entry name" value="SN-GLYCEROL-3-PHOSPHATE-BINDING PERIPLASMIC PROTEIN UGPB"/>
    <property type="match status" value="1"/>
</dbReference>
<dbReference type="Pfam" id="PF13416">
    <property type="entry name" value="SBP_bac_8"/>
    <property type="match status" value="1"/>
</dbReference>
<comment type="subcellular location">
    <subcellularLocation>
        <location evidence="1">Cell envelope</location>
    </subcellularLocation>
</comment>
<evidence type="ECO:0000313" key="6">
    <source>
        <dbReference type="Proteomes" id="UP000730618"/>
    </source>
</evidence>